<keyword evidence="2" id="KW-1133">Transmembrane helix</keyword>
<keyword evidence="2" id="KW-0812">Transmembrane</keyword>
<dbReference type="PANTHER" id="PTHR36595">
    <property type="entry name" value="TRANSMEMBRANE PROTEIN"/>
    <property type="match status" value="1"/>
</dbReference>
<keyword evidence="4" id="KW-1185">Reference proteome</keyword>
<feature type="transmembrane region" description="Helical" evidence="2">
    <location>
        <begin position="12"/>
        <end position="33"/>
    </location>
</feature>
<evidence type="ECO:0000313" key="4">
    <source>
        <dbReference type="Proteomes" id="UP001454036"/>
    </source>
</evidence>
<dbReference type="PANTHER" id="PTHR36595:SF1">
    <property type="entry name" value="TRANSMEMBRANE PROTEIN"/>
    <property type="match status" value="1"/>
</dbReference>
<accession>A0AAV3Q552</accession>
<proteinExistence type="predicted"/>
<evidence type="ECO:0000256" key="2">
    <source>
        <dbReference type="SAM" id="Phobius"/>
    </source>
</evidence>
<sequence>MLSSTIETITMVASDSFLVFLVCNFIIVVLFVASSSQNSQFREDMPFVSTPQFDDIYSQSISTKEIASSLVSNNIYKAEKNGSERESLSISIIKSIDVVNIDANINNSFSVQEKKTEENASSLICNSINKAENNGSERELLSASISKSIDEVNVDTNINVSFSLEERKTENEDNESKIKEDEEDQLQKRADEFIRKLKQHWMEEKFGNMLKLSSNVM</sequence>
<dbReference type="AlphaFoldDB" id="A0AAV3Q552"/>
<evidence type="ECO:0000313" key="3">
    <source>
        <dbReference type="EMBL" id="GAA0158859.1"/>
    </source>
</evidence>
<protein>
    <submittedName>
        <fullName evidence="3">Uncharacterized protein</fullName>
    </submittedName>
</protein>
<organism evidence="3 4">
    <name type="scientific">Lithospermum erythrorhizon</name>
    <name type="common">Purple gromwell</name>
    <name type="synonym">Lithospermum officinale var. erythrorhizon</name>
    <dbReference type="NCBI Taxonomy" id="34254"/>
    <lineage>
        <taxon>Eukaryota</taxon>
        <taxon>Viridiplantae</taxon>
        <taxon>Streptophyta</taxon>
        <taxon>Embryophyta</taxon>
        <taxon>Tracheophyta</taxon>
        <taxon>Spermatophyta</taxon>
        <taxon>Magnoliopsida</taxon>
        <taxon>eudicotyledons</taxon>
        <taxon>Gunneridae</taxon>
        <taxon>Pentapetalae</taxon>
        <taxon>asterids</taxon>
        <taxon>lamiids</taxon>
        <taxon>Boraginales</taxon>
        <taxon>Boraginaceae</taxon>
        <taxon>Boraginoideae</taxon>
        <taxon>Lithospermeae</taxon>
        <taxon>Lithospermum</taxon>
    </lineage>
</organism>
<name>A0AAV3Q552_LITER</name>
<reference evidence="3 4" key="1">
    <citation type="submission" date="2024-01" db="EMBL/GenBank/DDBJ databases">
        <title>The complete chloroplast genome sequence of Lithospermum erythrorhizon: insights into the phylogenetic relationship among Boraginaceae species and the maternal lineages of purple gromwells.</title>
        <authorList>
            <person name="Okada T."/>
            <person name="Watanabe K."/>
        </authorList>
    </citation>
    <scope>NUCLEOTIDE SEQUENCE [LARGE SCALE GENOMIC DNA]</scope>
</reference>
<feature type="region of interest" description="Disordered" evidence="1">
    <location>
        <begin position="165"/>
        <end position="185"/>
    </location>
</feature>
<gene>
    <name evidence="3" type="ORF">LIER_15780</name>
</gene>
<keyword evidence="2" id="KW-0472">Membrane</keyword>
<evidence type="ECO:0000256" key="1">
    <source>
        <dbReference type="SAM" id="MobiDB-lite"/>
    </source>
</evidence>
<comment type="caution">
    <text evidence="3">The sequence shown here is derived from an EMBL/GenBank/DDBJ whole genome shotgun (WGS) entry which is preliminary data.</text>
</comment>
<dbReference type="Proteomes" id="UP001454036">
    <property type="component" value="Unassembled WGS sequence"/>
</dbReference>
<dbReference type="EMBL" id="BAABME010003453">
    <property type="protein sequence ID" value="GAA0158859.1"/>
    <property type="molecule type" value="Genomic_DNA"/>
</dbReference>